<dbReference type="EMBL" id="DRTT01000092">
    <property type="protein sequence ID" value="HHF98474.1"/>
    <property type="molecule type" value="Genomic_DNA"/>
</dbReference>
<accession>A0A7V5M064</accession>
<dbReference type="Proteomes" id="UP000886070">
    <property type="component" value="Unassembled WGS sequence"/>
</dbReference>
<comment type="caution">
    <text evidence="2">The sequence shown here is derived from an EMBL/GenBank/DDBJ whole genome shotgun (WGS) entry which is preliminary data.</text>
</comment>
<dbReference type="SUPFAM" id="SSF54913">
    <property type="entry name" value="GlnB-like"/>
    <property type="match status" value="1"/>
</dbReference>
<dbReference type="AlphaFoldDB" id="A0A7V5M064"/>
<organism evidence="2">
    <name type="scientific">Aerophobetes bacterium</name>
    <dbReference type="NCBI Taxonomy" id="2030807"/>
    <lineage>
        <taxon>Bacteria</taxon>
        <taxon>Candidatus Aerophobota</taxon>
    </lineage>
</organism>
<reference evidence="2" key="1">
    <citation type="journal article" date="2020" name="mSystems">
        <title>Genome- and Community-Level Interaction Insights into Carbon Utilization and Element Cycling Functions of Hydrothermarchaeota in Hydrothermal Sediment.</title>
        <authorList>
            <person name="Zhou Z."/>
            <person name="Liu Y."/>
            <person name="Xu W."/>
            <person name="Pan J."/>
            <person name="Luo Z.H."/>
            <person name="Li M."/>
        </authorList>
    </citation>
    <scope>NUCLEOTIDE SEQUENCE [LARGE SCALE GENOMIC DNA]</scope>
    <source>
        <strain evidence="2">HyVt-92</strain>
    </source>
</reference>
<proteinExistence type="predicted"/>
<dbReference type="Gene3D" id="3.30.70.790">
    <property type="entry name" value="UreE, C-terminal domain"/>
    <property type="match status" value="1"/>
</dbReference>
<evidence type="ECO:0000259" key="1">
    <source>
        <dbReference type="Pfam" id="PF09413"/>
    </source>
</evidence>
<sequence>MKEVYSTSSLSDADVVKSILEANGIKCFLQDKNIATSYPPVTFSTGIKIFVSDEDFELAGMILKDYLDNK</sequence>
<evidence type="ECO:0000313" key="2">
    <source>
        <dbReference type="EMBL" id="HHF98474.1"/>
    </source>
</evidence>
<name>A0A7V5M064_UNCAE</name>
<protein>
    <submittedName>
        <fullName evidence="2">DUF2007 domain-containing protein</fullName>
    </submittedName>
</protein>
<gene>
    <name evidence="2" type="ORF">ENL39_03185</name>
</gene>
<feature type="domain" description="DUF2007" evidence="1">
    <location>
        <begin position="1"/>
        <end position="65"/>
    </location>
</feature>
<dbReference type="InterPro" id="IPR011322">
    <property type="entry name" value="N-reg_PII-like_a/b"/>
</dbReference>
<dbReference type="Pfam" id="PF09413">
    <property type="entry name" value="DUF2007"/>
    <property type="match status" value="1"/>
</dbReference>
<dbReference type="InterPro" id="IPR018551">
    <property type="entry name" value="DUF2007"/>
</dbReference>